<comment type="similarity">
    <text evidence="8">Belongs to the TRAP transporter small permease family.</text>
</comment>
<dbReference type="GO" id="GO:0015740">
    <property type="term" value="P:C4-dicarboxylate transport"/>
    <property type="evidence" value="ECO:0007669"/>
    <property type="project" value="TreeGrafter"/>
</dbReference>
<reference evidence="12 13" key="1">
    <citation type="submission" date="2018-06" db="EMBL/GenBank/DDBJ databases">
        <title>Complete genome of Desulfovibrio marinus P48SEP.</title>
        <authorList>
            <person name="Crispim J.S."/>
            <person name="Vidigal P.M.P."/>
            <person name="Silva L.C.F."/>
            <person name="Araujo L.C."/>
            <person name="Laguardia C.N."/>
            <person name="Dias R.S."/>
            <person name="Sousa M.P."/>
            <person name="Paula S.O."/>
            <person name="Silva C."/>
        </authorList>
    </citation>
    <scope>NUCLEOTIDE SEQUENCE [LARGE SCALE GENOMIC DNA]</scope>
    <source>
        <strain evidence="12 13">P48SEP</strain>
    </source>
</reference>
<evidence type="ECO:0000256" key="1">
    <source>
        <dbReference type="ARBA" id="ARBA00004429"/>
    </source>
</evidence>
<feature type="transmembrane region" description="Helical" evidence="9">
    <location>
        <begin position="89"/>
        <end position="111"/>
    </location>
</feature>
<evidence type="ECO:0000256" key="5">
    <source>
        <dbReference type="ARBA" id="ARBA00022692"/>
    </source>
</evidence>
<keyword evidence="2" id="KW-0813">Transport</keyword>
<feature type="transmembrane region" description="Helical" evidence="9">
    <location>
        <begin position="50"/>
        <end position="68"/>
    </location>
</feature>
<evidence type="ECO:0000256" key="2">
    <source>
        <dbReference type="ARBA" id="ARBA00022448"/>
    </source>
</evidence>
<evidence type="ECO:0000259" key="10">
    <source>
        <dbReference type="Pfam" id="PF04290"/>
    </source>
</evidence>
<dbReference type="OrthoDB" id="9797534at2"/>
<dbReference type="Pfam" id="PF04290">
    <property type="entry name" value="DctQ"/>
    <property type="match status" value="1"/>
</dbReference>
<dbReference type="Proteomes" id="UP000503251">
    <property type="component" value="Chromosome"/>
</dbReference>
<keyword evidence="14" id="KW-1185">Reference proteome</keyword>
<dbReference type="RefSeq" id="WP_144306438.1">
    <property type="nucleotide sequence ID" value="NZ_CP039543.1"/>
</dbReference>
<dbReference type="Proteomes" id="UP000434052">
    <property type="component" value="Unassembled WGS sequence"/>
</dbReference>
<evidence type="ECO:0000313" key="11">
    <source>
        <dbReference type="EMBL" id="QJT07719.1"/>
    </source>
</evidence>
<gene>
    <name evidence="12" type="ORF">DQK91_16205</name>
    <name evidence="11" type="ORF">E8L03_01710</name>
</gene>
<dbReference type="GO" id="GO:0005886">
    <property type="term" value="C:plasma membrane"/>
    <property type="evidence" value="ECO:0007669"/>
    <property type="project" value="UniProtKB-SubCell"/>
</dbReference>
<evidence type="ECO:0000313" key="13">
    <source>
        <dbReference type="Proteomes" id="UP000434052"/>
    </source>
</evidence>
<dbReference type="InterPro" id="IPR007387">
    <property type="entry name" value="TRAP_DctQ"/>
</dbReference>
<name>A0A6P1ZE23_9BACT</name>
<evidence type="ECO:0000256" key="9">
    <source>
        <dbReference type="SAM" id="Phobius"/>
    </source>
</evidence>
<comment type="subcellular location">
    <subcellularLocation>
        <location evidence="1">Cell inner membrane</location>
        <topology evidence="1">Multi-pass membrane protein</topology>
    </subcellularLocation>
</comment>
<dbReference type="EMBL" id="QMIF01000012">
    <property type="protein sequence ID" value="TVM32076.1"/>
    <property type="molecule type" value="Genomic_DNA"/>
</dbReference>
<evidence type="ECO:0000256" key="4">
    <source>
        <dbReference type="ARBA" id="ARBA00022519"/>
    </source>
</evidence>
<dbReference type="InterPro" id="IPR055348">
    <property type="entry name" value="DctQ"/>
</dbReference>
<keyword evidence="6 9" id="KW-1133">Transmembrane helix</keyword>
<feature type="domain" description="Tripartite ATP-independent periplasmic transporters DctQ component" evidence="10">
    <location>
        <begin position="26"/>
        <end position="157"/>
    </location>
</feature>
<evidence type="ECO:0000256" key="3">
    <source>
        <dbReference type="ARBA" id="ARBA00022475"/>
    </source>
</evidence>
<evidence type="ECO:0000313" key="12">
    <source>
        <dbReference type="EMBL" id="TVM32076.1"/>
    </source>
</evidence>
<dbReference type="GO" id="GO:0022857">
    <property type="term" value="F:transmembrane transporter activity"/>
    <property type="evidence" value="ECO:0007669"/>
    <property type="project" value="TreeGrafter"/>
</dbReference>
<dbReference type="AlphaFoldDB" id="A0A6P1ZE23"/>
<keyword evidence="3" id="KW-1003">Cell membrane</keyword>
<feature type="transmembrane region" description="Helical" evidence="9">
    <location>
        <begin position="131"/>
        <end position="154"/>
    </location>
</feature>
<evidence type="ECO:0000256" key="8">
    <source>
        <dbReference type="ARBA" id="ARBA00038436"/>
    </source>
</evidence>
<keyword evidence="5 9" id="KW-0812">Transmembrane</keyword>
<dbReference type="EMBL" id="CP039543">
    <property type="protein sequence ID" value="QJT07719.1"/>
    <property type="molecule type" value="Genomic_DNA"/>
</dbReference>
<dbReference type="PANTHER" id="PTHR35011:SF10">
    <property type="entry name" value="TRAP TRANSPORTER SMALL PERMEASE PROTEIN"/>
    <property type="match status" value="1"/>
</dbReference>
<organism evidence="12 13">
    <name type="scientific">Oceanidesulfovibrio marinus</name>
    <dbReference type="NCBI Taxonomy" id="370038"/>
    <lineage>
        <taxon>Bacteria</taxon>
        <taxon>Pseudomonadati</taxon>
        <taxon>Thermodesulfobacteriota</taxon>
        <taxon>Desulfovibrionia</taxon>
        <taxon>Desulfovibrionales</taxon>
        <taxon>Desulfovibrionaceae</taxon>
        <taxon>Oceanidesulfovibrio</taxon>
    </lineage>
</organism>
<keyword evidence="4" id="KW-0997">Cell inner membrane</keyword>
<proteinExistence type="inferred from homology"/>
<evidence type="ECO:0000256" key="7">
    <source>
        <dbReference type="ARBA" id="ARBA00023136"/>
    </source>
</evidence>
<protein>
    <submittedName>
        <fullName evidence="12">TRAP transporter small permease</fullName>
    </submittedName>
</protein>
<sequence>MRRILAIVEGLSKAGALLSVLAMSAIVLLILVEIFVRAVFDSSTQVASEYSGYLMVALCLLGFAYTFHEKAFIRIGLLLPRLSKAWNRRFEIVAGLFGLAITGYALTYAVSMTYESWALGMQADTMAETPFWIPQLAVPLGLALLCLQLAAFVADRLLKRDDS</sequence>
<keyword evidence="7 9" id="KW-0472">Membrane</keyword>
<evidence type="ECO:0000313" key="14">
    <source>
        <dbReference type="Proteomes" id="UP000503251"/>
    </source>
</evidence>
<dbReference type="PANTHER" id="PTHR35011">
    <property type="entry name" value="2,3-DIKETO-L-GULONATE TRAP TRANSPORTER SMALL PERMEASE PROTEIN YIAM"/>
    <property type="match status" value="1"/>
</dbReference>
<reference evidence="11 14" key="2">
    <citation type="submission" date="2019-04" db="EMBL/GenBank/DDBJ databases">
        <title>Isolation and culture of sulfate reducing bacteria from the cold seep of the South China Sea.</title>
        <authorList>
            <person name="Sun C."/>
            <person name="Liu R."/>
        </authorList>
    </citation>
    <scope>NUCLEOTIDE SEQUENCE [LARGE SCALE GENOMIC DNA]</scope>
    <source>
        <strain evidence="11 14">CS1</strain>
    </source>
</reference>
<accession>A0A6P1ZE23</accession>
<feature type="transmembrane region" description="Helical" evidence="9">
    <location>
        <begin position="16"/>
        <end position="38"/>
    </location>
</feature>
<evidence type="ECO:0000256" key="6">
    <source>
        <dbReference type="ARBA" id="ARBA00022989"/>
    </source>
</evidence>